<organism evidence="1 2">
    <name type="scientific">Methylobacterium komagatae</name>
    <dbReference type="NCBI Taxonomy" id="374425"/>
    <lineage>
        <taxon>Bacteria</taxon>
        <taxon>Pseudomonadati</taxon>
        <taxon>Pseudomonadota</taxon>
        <taxon>Alphaproteobacteria</taxon>
        <taxon>Hyphomicrobiales</taxon>
        <taxon>Methylobacteriaceae</taxon>
        <taxon>Methylobacterium</taxon>
    </lineage>
</organism>
<accession>A0ABW2BJA2</accession>
<proteinExistence type="predicted"/>
<gene>
    <name evidence="1" type="ORF">ACFQE0_13485</name>
</gene>
<sequence>MPLRPVPEAEHSSPFVPGACAKWARDEGISFGDMAVLMVADPLEAAALRQGFAWVGARTKDLDPGIDAPELALILSGASIAIVDSALAPSYARALGRLDRLPPVWWNGPGADFARLDLALAEAAEPDLRSPALPC</sequence>
<dbReference type="Gene3D" id="3.40.50.980">
    <property type="match status" value="1"/>
</dbReference>
<dbReference type="Proteomes" id="UP001596292">
    <property type="component" value="Unassembled WGS sequence"/>
</dbReference>
<comment type="caution">
    <text evidence="1">The sequence shown here is derived from an EMBL/GenBank/DDBJ whole genome shotgun (WGS) entry which is preliminary data.</text>
</comment>
<protein>
    <submittedName>
        <fullName evidence="1">AMP-dependent synthetase</fullName>
    </submittedName>
</protein>
<dbReference type="SUPFAM" id="SSF56801">
    <property type="entry name" value="Acetyl-CoA synthetase-like"/>
    <property type="match status" value="1"/>
</dbReference>
<name>A0ABW2BJA2_9HYPH</name>
<evidence type="ECO:0000313" key="2">
    <source>
        <dbReference type="Proteomes" id="UP001596292"/>
    </source>
</evidence>
<evidence type="ECO:0000313" key="1">
    <source>
        <dbReference type="EMBL" id="MFC6790523.1"/>
    </source>
</evidence>
<keyword evidence="2" id="KW-1185">Reference proteome</keyword>
<dbReference type="EMBL" id="JBHSWN010000001">
    <property type="protein sequence ID" value="MFC6790523.1"/>
    <property type="molecule type" value="Genomic_DNA"/>
</dbReference>
<reference evidence="2" key="1">
    <citation type="journal article" date="2019" name="Int. J. Syst. Evol. Microbiol.">
        <title>The Global Catalogue of Microorganisms (GCM) 10K type strain sequencing project: providing services to taxonomists for standard genome sequencing and annotation.</title>
        <authorList>
            <consortium name="The Broad Institute Genomics Platform"/>
            <consortium name="The Broad Institute Genome Sequencing Center for Infectious Disease"/>
            <person name="Wu L."/>
            <person name="Ma J."/>
        </authorList>
    </citation>
    <scope>NUCLEOTIDE SEQUENCE [LARGE SCALE GENOMIC DNA]</scope>
    <source>
        <strain evidence="2">CCUG 48316</strain>
    </source>
</reference>